<name>B7ATQ4_9FIRM</name>
<keyword evidence="9" id="KW-1185">Reference proteome</keyword>
<evidence type="ECO:0000256" key="5">
    <source>
        <dbReference type="ARBA" id="ARBA00024934"/>
    </source>
</evidence>
<keyword evidence="4 6" id="KW-0975">Bacterial flagellum</keyword>
<organism evidence="8 9">
    <name type="scientific">[Bacteroides] pectinophilus ATCC 43243</name>
    <dbReference type="NCBI Taxonomy" id="483218"/>
    <lineage>
        <taxon>Bacteria</taxon>
        <taxon>Bacillati</taxon>
        <taxon>Bacillota</taxon>
        <taxon>Clostridia</taxon>
        <taxon>Eubacteriales</taxon>
    </lineage>
</organism>
<accession>B7ATQ4</accession>
<reference evidence="8 9" key="2">
    <citation type="submission" date="2008-11" db="EMBL/GenBank/DDBJ databases">
        <authorList>
            <person name="Fulton L."/>
            <person name="Clifton S."/>
            <person name="Fulton B."/>
            <person name="Xu J."/>
            <person name="Minx P."/>
            <person name="Pepin K.H."/>
            <person name="Johnson M."/>
            <person name="Bhonagiri V."/>
            <person name="Nash W.E."/>
            <person name="Mardis E.R."/>
            <person name="Wilson R.K."/>
        </authorList>
    </citation>
    <scope>NUCLEOTIDE SEQUENCE [LARGE SCALE GENOMIC DNA]</scope>
    <source>
        <strain evidence="8 9">ATCC 43243</strain>
    </source>
</reference>
<protein>
    <recommendedName>
        <fullName evidence="3 6">Flagellar basal body rod protein FlgB</fullName>
    </recommendedName>
</protein>
<dbReference type="PIRSF" id="PIRSF002889">
    <property type="entry name" value="Rod_FlgB"/>
    <property type="match status" value="1"/>
</dbReference>
<dbReference type="InterPro" id="IPR006300">
    <property type="entry name" value="FlgB"/>
</dbReference>
<evidence type="ECO:0000256" key="3">
    <source>
        <dbReference type="ARBA" id="ARBA00014376"/>
    </source>
</evidence>
<comment type="subunit">
    <text evidence="6">The basal body constitutes a major portion of the flagellar organelle and consists of a number of rings mounted on a central rod.</text>
</comment>
<dbReference type="PANTHER" id="PTHR30435">
    <property type="entry name" value="FLAGELLAR PROTEIN"/>
    <property type="match status" value="1"/>
</dbReference>
<dbReference type="Proteomes" id="UP000003136">
    <property type="component" value="Unassembled WGS sequence"/>
</dbReference>
<dbReference type="AlphaFoldDB" id="B7ATQ4"/>
<dbReference type="Pfam" id="PF00460">
    <property type="entry name" value="Flg_bb_rod"/>
    <property type="match status" value="1"/>
</dbReference>
<sequence length="131" mass="14925">MFDSGAFGYVDVLNKAADNSWLRNEVLTNNIANVDTPGYKRKDVSFEKYLNSALEAPENPYSTLNQRVKHADLDTVHSQVYTDYSTLSYRSDRNNVDIETEQSELASNQLVYNALIDSMNNEFSRIKMVIS</sequence>
<dbReference type="GO" id="GO:0030694">
    <property type="term" value="C:bacterial-type flagellum basal body, rod"/>
    <property type="evidence" value="ECO:0007669"/>
    <property type="project" value="InterPro"/>
</dbReference>
<dbReference type="GO" id="GO:0071978">
    <property type="term" value="P:bacterial-type flagellum-dependent swarming motility"/>
    <property type="evidence" value="ECO:0007669"/>
    <property type="project" value="TreeGrafter"/>
</dbReference>
<evidence type="ECO:0000313" key="8">
    <source>
        <dbReference type="EMBL" id="EEC57038.1"/>
    </source>
</evidence>
<dbReference type="InterPro" id="IPR019776">
    <property type="entry name" value="Flagellar_basal_body_rod_CS"/>
</dbReference>
<comment type="similarity">
    <text evidence="2 6">Belongs to the flagella basal body rod proteins family.</text>
</comment>
<comment type="function">
    <text evidence="5 6">Structural component of flagellum, the bacterial motility apparatus. Part of the rod structure of flagellar basal body.</text>
</comment>
<comment type="subcellular location">
    <subcellularLocation>
        <location evidence="1 6">Bacterial flagellum basal body</location>
    </subcellularLocation>
</comment>
<dbReference type="EMBL" id="ABVQ01000036">
    <property type="protein sequence ID" value="EEC57038.1"/>
    <property type="molecule type" value="Genomic_DNA"/>
</dbReference>
<reference evidence="8 9" key="1">
    <citation type="submission" date="2008-11" db="EMBL/GenBank/DDBJ databases">
        <title>Draft genome sequence of Bacteroides pectinophilus (ATCC 43243).</title>
        <authorList>
            <person name="Sudarsanam P."/>
            <person name="Ley R."/>
            <person name="Guruge J."/>
            <person name="Turnbaugh P.J."/>
            <person name="Mahowald M."/>
            <person name="Liep D."/>
            <person name="Gordon J."/>
        </authorList>
    </citation>
    <scope>NUCLEOTIDE SEQUENCE [LARGE SCALE GENOMIC DNA]</scope>
    <source>
        <strain evidence="8 9">ATCC 43243</strain>
    </source>
</reference>
<dbReference type="eggNOG" id="COG1815">
    <property type="taxonomic scope" value="Bacteria"/>
</dbReference>
<dbReference type="HOGENOM" id="CLU_125463_3_1_9"/>
<evidence type="ECO:0000256" key="1">
    <source>
        <dbReference type="ARBA" id="ARBA00004117"/>
    </source>
</evidence>
<comment type="caution">
    <text evidence="8">The sequence shown here is derived from an EMBL/GenBank/DDBJ whole genome shotgun (WGS) entry which is preliminary data.</text>
</comment>
<feature type="domain" description="Flagellar basal body rod protein N-terminal" evidence="7">
    <location>
        <begin position="25"/>
        <end position="40"/>
    </location>
</feature>
<evidence type="ECO:0000259" key="7">
    <source>
        <dbReference type="Pfam" id="PF00460"/>
    </source>
</evidence>
<dbReference type="STRING" id="483218.BACPEC_01526"/>
<evidence type="ECO:0000256" key="4">
    <source>
        <dbReference type="ARBA" id="ARBA00023143"/>
    </source>
</evidence>
<evidence type="ECO:0000313" key="9">
    <source>
        <dbReference type="Proteomes" id="UP000003136"/>
    </source>
</evidence>
<gene>
    <name evidence="8" type="ORF">BACPEC_01526</name>
</gene>
<dbReference type="PANTHER" id="PTHR30435:SF12">
    <property type="entry name" value="FLAGELLAR BASAL BODY ROD PROTEIN FLGB"/>
    <property type="match status" value="1"/>
</dbReference>
<proteinExistence type="inferred from homology"/>
<evidence type="ECO:0000256" key="2">
    <source>
        <dbReference type="ARBA" id="ARBA00009677"/>
    </source>
</evidence>
<dbReference type="InterPro" id="IPR001444">
    <property type="entry name" value="Flag_bb_rod_N"/>
</dbReference>
<evidence type="ECO:0000256" key="6">
    <source>
        <dbReference type="PIRNR" id="PIRNR002889"/>
    </source>
</evidence>
<dbReference type="PROSITE" id="PS00588">
    <property type="entry name" value="FLAGELLA_BB_ROD"/>
    <property type="match status" value="1"/>
</dbReference>
<dbReference type="NCBIfam" id="TIGR01396">
    <property type="entry name" value="FlgB"/>
    <property type="match status" value="1"/>
</dbReference>